<dbReference type="Proteomes" id="UP000541444">
    <property type="component" value="Unassembled WGS sequence"/>
</dbReference>
<gene>
    <name evidence="1" type="ORF">GIB67_023203</name>
</gene>
<name>A0A7J7MCB1_9MAGN</name>
<evidence type="ECO:0000313" key="1">
    <source>
        <dbReference type="EMBL" id="KAF6152509.1"/>
    </source>
</evidence>
<sequence>MDGVLLYPKNFKNIILSLTIGNRGPMFTIGETLASIGFRNFQGLVLVYVGMGWVSKAMEMMLLSFVGPAVQFECRLSSR</sequence>
<proteinExistence type="predicted"/>
<comment type="caution">
    <text evidence="1">The sequence shown here is derived from an EMBL/GenBank/DDBJ whole genome shotgun (WGS) entry which is preliminary data.</text>
</comment>
<keyword evidence="2" id="KW-1185">Reference proteome</keyword>
<dbReference type="AlphaFoldDB" id="A0A7J7MCB1"/>
<accession>A0A7J7MCB1</accession>
<evidence type="ECO:0000313" key="2">
    <source>
        <dbReference type="Proteomes" id="UP000541444"/>
    </source>
</evidence>
<reference evidence="1 2" key="1">
    <citation type="journal article" date="2020" name="IScience">
        <title>Genome Sequencing of the Endangered Kingdonia uniflora (Circaeasteraceae, Ranunculales) Reveals Potential Mechanisms of Evolutionary Specialization.</title>
        <authorList>
            <person name="Sun Y."/>
            <person name="Deng T."/>
            <person name="Zhang A."/>
            <person name="Moore M.J."/>
            <person name="Landis J.B."/>
            <person name="Lin N."/>
            <person name="Zhang H."/>
            <person name="Zhang X."/>
            <person name="Huang J."/>
            <person name="Zhang X."/>
            <person name="Sun H."/>
            <person name="Wang H."/>
        </authorList>
    </citation>
    <scope>NUCLEOTIDE SEQUENCE [LARGE SCALE GENOMIC DNA]</scope>
    <source>
        <strain evidence="1">TB1705</strain>
        <tissue evidence="1">Leaf</tissue>
    </source>
</reference>
<protein>
    <submittedName>
        <fullName evidence="1">Uncharacterized protein</fullName>
    </submittedName>
</protein>
<dbReference type="EMBL" id="JACGCM010001627">
    <property type="protein sequence ID" value="KAF6152509.1"/>
    <property type="molecule type" value="Genomic_DNA"/>
</dbReference>
<organism evidence="1 2">
    <name type="scientific">Kingdonia uniflora</name>
    <dbReference type="NCBI Taxonomy" id="39325"/>
    <lineage>
        <taxon>Eukaryota</taxon>
        <taxon>Viridiplantae</taxon>
        <taxon>Streptophyta</taxon>
        <taxon>Embryophyta</taxon>
        <taxon>Tracheophyta</taxon>
        <taxon>Spermatophyta</taxon>
        <taxon>Magnoliopsida</taxon>
        <taxon>Ranunculales</taxon>
        <taxon>Circaeasteraceae</taxon>
        <taxon>Kingdonia</taxon>
    </lineage>
</organism>
<dbReference type="OrthoDB" id="4139357at2759"/>